<comment type="caution">
    <text evidence="7">Lacks conserved residue(s) required for the propagation of feature annotation.</text>
</comment>
<dbReference type="PROSITE" id="PS51092">
    <property type="entry name" value="FN2_2"/>
    <property type="match status" value="2"/>
</dbReference>
<evidence type="ECO:0000256" key="4">
    <source>
        <dbReference type="ARBA" id="ARBA00022737"/>
    </source>
</evidence>
<feature type="domain" description="Fibronectin type-II" evidence="8">
    <location>
        <begin position="195"/>
        <end position="242"/>
    </location>
</feature>
<evidence type="ECO:0000256" key="7">
    <source>
        <dbReference type="PROSITE-ProRule" id="PRU00479"/>
    </source>
</evidence>
<dbReference type="PROSITE" id="PS00023">
    <property type="entry name" value="FN2_1"/>
    <property type="match status" value="1"/>
</dbReference>
<evidence type="ECO:0000313" key="10">
    <source>
        <dbReference type="RefSeq" id="XP_008525787.2"/>
    </source>
</evidence>
<feature type="disulfide bond" evidence="7">
    <location>
        <begin position="200"/>
        <end position="226"/>
    </location>
</feature>
<dbReference type="InterPro" id="IPR000562">
    <property type="entry name" value="FN_type2_dom"/>
</dbReference>
<accession>A0ABM2F3E8</accession>
<dbReference type="GeneID" id="103555794"/>
<evidence type="ECO:0000256" key="2">
    <source>
        <dbReference type="ARBA" id="ARBA00010011"/>
    </source>
</evidence>
<protein>
    <submittedName>
        <fullName evidence="10">Uncharacterized protein isoform X1</fullName>
    </submittedName>
</protein>
<dbReference type="SUPFAM" id="SSF57440">
    <property type="entry name" value="Kringle-like"/>
    <property type="match status" value="2"/>
</dbReference>
<comment type="subcellular location">
    <subcellularLocation>
        <location evidence="1">Secreted</location>
    </subcellularLocation>
</comment>
<reference evidence="10" key="1">
    <citation type="submission" date="2025-08" db="UniProtKB">
        <authorList>
            <consortium name="RefSeq"/>
        </authorList>
    </citation>
    <scope>IDENTIFICATION</scope>
    <source>
        <tissue evidence="10">Blood</tissue>
    </source>
</reference>
<dbReference type="Gene3D" id="2.10.10.10">
    <property type="entry name" value="Fibronectin, type II, collagen-binding"/>
    <property type="match status" value="2"/>
</dbReference>
<sequence>MWDACHSMACQAVCRSTPRIRISEPWSAEAECVNLTAVPPGRPQEGSNSCRPHPGLLGLCWHALSSERGCHPHLMTISSTVLHVLLQVLFQLLETQPAGLDLVVNIHRGRSTVSGTSPKAKSSEINICLKLCFSDEDSSYVETITHFPEIKDGKCVFPFYYRNAKFYDCVMFKAKHKWCSLNETYQGYWKYCSEEDFAKCVFPFWYRRMIYWECTEDGDAFGKYWCSLTQNYNKDKIWKYCE</sequence>
<dbReference type="RefSeq" id="XP_008525787.2">
    <property type="nucleotide sequence ID" value="XM_008527565.2"/>
</dbReference>
<evidence type="ECO:0000256" key="1">
    <source>
        <dbReference type="ARBA" id="ARBA00004613"/>
    </source>
</evidence>
<keyword evidence="4" id="KW-0677">Repeat</keyword>
<keyword evidence="5 7" id="KW-1015">Disulfide bond</keyword>
<feature type="domain" description="Fibronectin type-II" evidence="8">
    <location>
        <begin position="150"/>
        <end position="194"/>
    </location>
</feature>
<gene>
    <name evidence="10" type="primary">LOC103555794</name>
</gene>
<evidence type="ECO:0000313" key="9">
    <source>
        <dbReference type="Proteomes" id="UP001652662"/>
    </source>
</evidence>
<dbReference type="Proteomes" id="UP001652662">
    <property type="component" value="Chromosome 9"/>
</dbReference>
<evidence type="ECO:0000259" key="8">
    <source>
        <dbReference type="PROSITE" id="PS51092"/>
    </source>
</evidence>
<feature type="disulfide bond" evidence="7">
    <location>
        <begin position="214"/>
        <end position="241"/>
    </location>
</feature>
<dbReference type="InterPro" id="IPR051666">
    <property type="entry name" value="SP_Capacitation_Regulator"/>
</dbReference>
<dbReference type="InterPro" id="IPR036943">
    <property type="entry name" value="FN_type2_sf"/>
</dbReference>
<dbReference type="PANTHER" id="PTHR22918">
    <property type="entry name" value="SEMINAL PLASMA PROTEIN"/>
    <property type="match status" value="1"/>
</dbReference>
<evidence type="ECO:0000256" key="5">
    <source>
        <dbReference type="ARBA" id="ARBA00023157"/>
    </source>
</evidence>
<dbReference type="SMART" id="SM00059">
    <property type="entry name" value="FN2"/>
    <property type="match status" value="2"/>
</dbReference>
<dbReference type="InterPro" id="IPR013806">
    <property type="entry name" value="Kringle-like"/>
</dbReference>
<evidence type="ECO:0000256" key="6">
    <source>
        <dbReference type="ARBA" id="ARBA00023279"/>
    </source>
</evidence>
<keyword evidence="6" id="KW-0278">Fertilization</keyword>
<keyword evidence="9" id="KW-1185">Reference proteome</keyword>
<keyword evidence="3" id="KW-0964">Secreted</keyword>
<name>A0ABM2F3E8_EQUPR</name>
<evidence type="ECO:0000256" key="3">
    <source>
        <dbReference type="ARBA" id="ARBA00022525"/>
    </source>
</evidence>
<dbReference type="CDD" id="cd00062">
    <property type="entry name" value="FN2"/>
    <property type="match status" value="1"/>
</dbReference>
<comment type="similarity">
    <text evidence="2">Belongs to the seminal plasma protein family.</text>
</comment>
<dbReference type="PANTHER" id="PTHR22918:SF4">
    <property type="entry name" value="BINDER OF SPERM PROTEIN HOMOLOG 1"/>
    <property type="match status" value="1"/>
</dbReference>
<organism evidence="9 10">
    <name type="scientific">Equus przewalskii</name>
    <name type="common">Przewalski's horse</name>
    <name type="synonym">Equus caballus przewalskii</name>
    <dbReference type="NCBI Taxonomy" id="9798"/>
    <lineage>
        <taxon>Eukaryota</taxon>
        <taxon>Metazoa</taxon>
        <taxon>Chordata</taxon>
        <taxon>Craniata</taxon>
        <taxon>Vertebrata</taxon>
        <taxon>Euteleostomi</taxon>
        <taxon>Mammalia</taxon>
        <taxon>Eutheria</taxon>
        <taxon>Laurasiatheria</taxon>
        <taxon>Perissodactyla</taxon>
        <taxon>Equidae</taxon>
        <taxon>Equus</taxon>
    </lineage>
</organism>
<dbReference type="Pfam" id="PF00040">
    <property type="entry name" value="fn2"/>
    <property type="match status" value="2"/>
</dbReference>
<proteinExistence type="inferred from homology"/>